<evidence type="ECO:0000313" key="6">
    <source>
        <dbReference type="EMBL" id="CBL16864.1"/>
    </source>
</evidence>
<dbReference type="InterPro" id="IPR017871">
    <property type="entry name" value="ABC_transporter-like_CS"/>
</dbReference>
<dbReference type="AlphaFoldDB" id="D4LB69"/>
<dbReference type="InterPro" id="IPR003439">
    <property type="entry name" value="ABC_transporter-like_ATP-bd"/>
</dbReference>
<dbReference type="SUPFAM" id="SSF52540">
    <property type="entry name" value="P-loop containing nucleoside triphosphate hydrolases"/>
    <property type="match status" value="1"/>
</dbReference>
<evidence type="ECO:0000256" key="3">
    <source>
        <dbReference type="ARBA" id="ARBA00022741"/>
    </source>
</evidence>
<feature type="domain" description="ABC transporter" evidence="5">
    <location>
        <begin position="5"/>
        <end position="233"/>
    </location>
</feature>
<dbReference type="PROSITE" id="PS00211">
    <property type="entry name" value="ABC_TRANSPORTER_1"/>
    <property type="match status" value="1"/>
</dbReference>
<protein>
    <submittedName>
        <fullName evidence="6">ABC-type multidrug transport system, ATPase component</fullName>
    </submittedName>
</protein>
<dbReference type="RefSeq" id="WP_015557771.1">
    <property type="nucleotide sequence ID" value="NC_021039.1"/>
</dbReference>
<evidence type="ECO:0000259" key="5">
    <source>
        <dbReference type="PROSITE" id="PS50893"/>
    </source>
</evidence>
<dbReference type="PROSITE" id="PS50893">
    <property type="entry name" value="ABC_TRANSPORTER_2"/>
    <property type="match status" value="1"/>
</dbReference>
<dbReference type="PATRIC" id="fig|213810.4.peg.556"/>
<accession>D4LB69</accession>
<dbReference type="Gene3D" id="3.40.50.300">
    <property type="entry name" value="P-loop containing nucleotide triphosphate hydrolases"/>
    <property type="match status" value="1"/>
</dbReference>
<dbReference type="SMART" id="SM00382">
    <property type="entry name" value="AAA"/>
    <property type="match status" value="1"/>
</dbReference>
<dbReference type="GeneID" id="83155459"/>
<reference evidence="6" key="1">
    <citation type="submission" date="2010-03" db="EMBL/GenBank/DDBJ databases">
        <title>The genome sequence of Ruminococcus sp. 18P13.</title>
        <authorList>
            <consortium name="metaHIT consortium -- http://www.metahit.eu/"/>
            <person name="Pajon A."/>
            <person name="Turner K."/>
            <person name="Parkhill J."/>
            <person name="Bernalier A."/>
        </authorList>
    </citation>
    <scope>NUCLEOTIDE SEQUENCE [LARGE SCALE GENOMIC DNA]</scope>
    <source>
        <strain evidence="6">Type strain: 18P13</strain>
    </source>
</reference>
<dbReference type="GO" id="GO:0016887">
    <property type="term" value="F:ATP hydrolysis activity"/>
    <property type="evidence" value="ECO:0007669"/>
    <property type="project" value="InterPro"/>
</dbReference>
<dbReference type="PANTHER" id="PTHR43335:SF4">
    <property type="entry name" value="ABC TRANSPORTER, ATP-BINDING PROTEIN"/>
    <property type="match status" value="1"/>
</dbReference>
<keyword evidence="2" id="KW-0813">Transport</keyword>
<dbReference type="KEGG" id="rch:RUM_06510"/>
<keyword evidence="3" id="KW-0547">Nucleotide-binding</keyword>
<dbReference type="Proteomes" id="UP000007054">
    <property type="component" value="Chromosome"/>
</dbReference>
<sequence length="315" mass="34989">MEVALKIDHLNKYFGKRQILHDICMEVYAGEVFGFLGPNGAGKTTTIKIVVGLLRLDEGDVQIHGHSITKHFEDAMACVGGIVENPELYKYMTGRENLRQYARMRTGVDEKRIDEVVELVGLSNRINDKVGKYSLGMRQRLGVAQALLHRPKLLILDEPTNGLDPAGIKELRDILKNLAHKENIAVLVSSHLMSEMEMMCDRVGIIVGGRILDVQTTEDMISAAQDTTIRYTLKVSDPAAAVQALTQLPEQAKQAVEDSLVLRIETERADEIIGDVIETLVSRQIRVMTCVPEQTKRLEDVFIAMTQENGGAQIG</sequence>
<gene>
    <name evidence="6" type="ordered locus">RUM_06510</name>
</gene>
<keyword evidence="7" id="KW-1185">Reference proteome</keyword>
<dbReference type="BioCyc" id="RCHA213810:RUM_RS03140-MONOMER"/>
<dbReference type="HOGENOM" id="CLU_000604_1_2_9"/>
<dbReference type="GO" id="GO:0005524">
    <property type="term" value="F:ATP binding"/>
    <property type="evidence" value="ECO:0007669"/>
    <property type="project" value="UniProtKB-KW"/>
</dbReference>
<name>D4LB69_RUMC1</name>
<dbReference type="InterPro" id="IPR003593">
    <property type="entry name" value="AAA+_ATPase"/>
</dbReference>
<dbReference type="EMBL" id="FP929052">
    <property type="protein sequence ID" value="CBL16864.1"/>
    <property type="molecule type" value="Genomic_DNA"/>
</dbReference>
<reference evidence="6" key="2">
    <citation type="submission" date="2010-03" db="EMBL/GenBank/DDBJ databases">
        <authorList>
            <person name="Pajon A."/>
        </authorList>
    </citation>
    <scope>NUCLEOTIDE SEQUENCE</scope>
    <source>
        <strain evidence="6">Type strain: 18P13</strain>
    </source>
</reference>
<organism evidence="6 7">
    <name type="scientific">Ruminococcus champanellensis (strain DSM 18848 / JCM 17042 / KCTC 15320 / 18P13)</name>
    <dbReference type="NCBI Taxonomy" id="213810"/>
    <lineage>
        <taxon>Bacteria</taxon>
        <taxon>Bacillati</taxon>
        <taxon>Bacillota</taxon>
        <taxon>Clostridia</taxon>
        <taxon>Eubacteriales</taxon>
        <taxon>Oscillospiraceae</taxon>
        <taxon>Ruminococcus</taxon>
    </lineage>
</organism>
<dbReference type="Pfam" id="PF00005">
    <property type="entry name" value="ABC_tran"/>
    <property type="match status" value="1"/>
</dbReference>
<evidence type="ECO:0000313" key="7">
    <source>
        <dbReference type="Proteomes" id="UP000007054"/>
    </source>
</evidence>
<comment type="similarity">
    <text evidence="1">Belongs to the ABC transporter superfamily.</text>
</comment>
<dbReference type="CDD" id="cd03268">
    <property type="entry name" value="ABC_BcrA_bacitracin_resist"/>
    <property type="match status" value="1"/>
</dbReference>
<evidence type="ECO:0000256" key="1">
    <source>
        <dbReference type="ARBA" id="ARBA00005417"/>
    </source>
</evidence>
<dbReference type="OrthoDB" id="9809205at2"/>
<dbReference type="InterPro" id="IPR027417">
    <property type="entry name" value="P-loop_NTPase"/>
</dbReference>
<evidence type="ECO:0000256" key="4">
    <source>
        <dbReference type="ARBA" id="ARBA00022840"/>
    </source>
</evidence>
<dbReference type="PANTHER" id="PTHR43335">
    <property type="entry name" value="ABC TRANSPORTER, ATP-BINDING PROTEIN"/>
    <property type="match status" value="1"/>
</dbReference>
<dbReference type="STRING" id="213810.RUM_06510"/>
<evidence type="ECO:0000256" key="2">
    <source>
        <dbReference type="ARBA" id="ARBA00022448"/>
    </source>
</evidence>
<proteinExistence type="inferred from homology"/>
<keyword evidence="4" id="KW-0067">ATP-binding</keyword>